<dbReference type="EMBL" id="JAVCAP010000011">
    <property type="protein sequence ID" value="MDP8567235.1"/>
    <property type="molecule type" value="Genomic_DNA"/>
</dbReference>
<evidence type="ECO:0000313" key="3">
    <source>
        <dbReference type="Proteomes" id="UP001225906"/>
    </source>
</evidence>
<keyword evidence="3" id="KW-1185">Reference proteome</keyword>
<proteinExistence type="predicted"/>
<keyword evidence="1" id="KW-0560">Oxidoreductase</keyword>
<protein>
    <submittedName>
        <fullName evidence="2">TauD/TfdA family dioxygenase</fullName>
    </submittedName>
</protein>
<comment type="caution">
    <text evidence="2">The sequence shown here is derived from an EMBL/GenBank/DDBJ whole genome shotgun (WGS) entry which is preliminary data.</text>
</comment>
<accession>A0ABT9JSZ2</accession>
<dbReference type="SUPFAM" id="SSF51197">
    <property type="entry name" value="Clavaminate synthase-like"/>
    <property type="match status" value="1"/>
</dbReference>
<dbReference type="GO" id="GO:0051213">
    <property type="term" value="F:dioxygenase activity"/>
    <property type="evidence" value="ECO:0007669"/>
    <property type="project" value="UniProtKB-KW"/>
</dbReference>
<dbReference type="Gene3D" id="3.60.130.10">
    <property type="entry name" value="Clavaminate synthase-like"/>
    <property type="match status" value="1"/>
</dbReference>
<keyword evidence="2" id="KW-0223">Dioxygenase</keyword>
<gene>
    <name evidence="2" type="ORF">Q9291_05195</name>
</gene>
<reference evidence="3" key="1">
    <citation type="journal article" date="2019" name="Int. J. Syst. Evol. Microbiol.">
        <title>The Global Catalogue of Microorganisms (GCM) 10K type strain sequencing project: providing services to taxonomists for standard genome sequencing and annotation.</title>
        <authorList>
            <consortium name="The Broad Institute Genomics Platform"/>
            <consortium name="The Broad Institute Genome Sequencing Center for Infectious Disease"/>
            <person name="Wu L."/>
            <person name="Ma J."/>
        </authorList>
    </citation>
    <scope>NUCLEOTIDE SEQUENCE [LARGE SCALE GENOMIC DNA]</scope>
    <source>
        <strain evidence="3">VKM B-3159</strain>
    </source>
</reference>
<sequence>MLLSPRQMSPFLQKLTEYGYVQFDGQPFGNSTMEIGTNIGMVITLPIIKTVQELTPSNRASLEASSYSGNYGLEEFPFHSDMAHWFQPPRYLLLCCRVPAISVETRIVKSEQIFEGEETNDLRRALFRPRRRLNGRLSHLRLFEGDFYRWDSLYIEPINKLGVSLRSRIIDRLANANYEAIVLGYSNQCLLIDNWQTFHARSAVTSEGMNRKLERLYLSGLKG</sequence>
<organism evidence="2 3">
    <name type="scientific">Methylophilus aquaticus</name>
    <dbReference type="NCBI Taxonomy" id="1971610"/>
    <lineage>
        <taxon>Bacteria</taxon>
        <taxon>Pseudomonadati</taxon>
        <taxon>Pseudomonadota</taxon>
        <taxon>Betaproteobacteria</taxon>
        <taxon>Nitrosomonadales</taxon>
        <taxon>Methylophilaceae</taxon>
        <taxon>Methylophilus</taxon>
    </lineage>
</organism>
<evidence type="ECO:0000256" key="1">
    <source>
        <dbReference type="ARBA" id="ARBA00023002"/>
    </source>
</evidence>
<name>A0ABT9JSZ2_9PROT</name>
<evidence type="ECO:0000313" key="2">
    <source>
        <dbReference type="EMBL" id="MDP8567235.1"/>
    </source>
</evidence>
<dbReference type="InterPro" id="IPR042098">
    <property type="entry name" value="TauD-like_sf"/>
</dbReference>
<dbReference type="Proteomes" id="UP001225906">
    <property type="component" value="Unassembled WGS sequence"/>
</dbReference>